<dbReference type="InterPro" id="IPR036661">
    <property type="entry name" value="Luciferase-like_sf"/>
</dbReference>
<evidence type="ECO:0000313" key="5">
    <source>
        <dbReference type="Proteomes" id="UP001300745"/>
    </source>
</evidence>
<protein>
    <submittedName>
        <fullName evidence="4">LLM class flavin-dependent oxidoreductase</fullName>
    </submittedName>
</protein>
<organism evidence="4 5">
    <name type="scientific">Mycobacterium pinniadriaticum</name>
    <dbReference type="NCBI Taxonomy" id="2994102"/>
    <lineage>
        <taxon>Bacteria</taxon>
        <taxon>Bacillati</taxon>
        <taxon>Actinomycetota</taxon>
        <taxon>Actinomycetes</taxon>
        <taxon>Mycobacteriales</taxon>
        <taxon>Mycobacteriaceae</taxon>
        <taxon>Mycobacterium</taxon>
    </lineage>
</organism>
<dbReference type="PANTHER" id="PTHR30137">
    <property type="entry name" value="LUCIFERASE-LIKE MONOOXYGENASE"/>
    <property type="match status" value="1"/>
</dbReference>
<keyword evidence="5" id="KW-1185">Reference proteome</keyword>
<accession>A0ABT3SHW6</accession>
<evidence type="ECO:0000256" key="1">
    <source>
        <dbReference type="ARBA" id="ARBA00023002"/>
    </source>
</evidence>
<dbReference type="EMBL" id="JAPJDO010000020">
    <property type="protein sequence ID" value="MCX2939053.1"/>
    <property type="molecule type" value="Genomic_DNA"/>
</dbReference>
<keyword evidence="1" id="KW-0560">Oxidoreductase</keyword>
<reference evidence="4 5" key="1">
    <citation type="submission" date="2022-11" db="EMBL/GenBank/DDBJ databases">
        <title>Mycobacterium sp. nov.</title>
        <authorList>
            <person name="Papic B."/>
            <person name="Spicic S."/>
            <person name="Duvnjak S."/>
        </authorList>
    </citation>
    <scope>NUCLEOTIDE SEQUENCE [LARGE SCALE GENOMIC DNA]</scope>
    <source>
        <strain evidence="4 5">CVI_P4</strain>
    </source>
</reference>
<sequence length="322" mass="34478">MFTLRFDMRAPAGSAPAPDLYAAAIEMCAWAEDRGAVVAVLSEHHGTEDGHLPAPQLLASAIAARTKRLAILLAAVPITFWDPVRLAEEISVLDIISKGRVSYAFGIGHRIEEYEHFGVDPRGRGKLADESLALLRALLQGQPVDHDGRRIHVTPPPATPNGPYMWIAGGSRAAARRAARFGLGFISQAASPALEEFYESQCRANGFEAGPAQFPVLGAPTTVFVAEDVDSAWHELGSYLLHDATMAASYRHGDDSVASISRAASVSELREAGGAYRIFTTEEAVEYIRGGRALPLLPLCGGVPPVVAWPYLERAATASQRA</sequence>
<dbReference type="Pfam" id="PF00296">
    <property type="entry name" value="Bac_luciferase"/>
    <property type="match status" value="1"/>
</dbReference>
<feature type="domain" description="Luciferase-like" evidence="3">
    <location>
        <begin position="19"/>
        <end position="252"/>
    </location>
</feature>
<name>A0ABT3SHW6_9MYCO</name>
<dbReference type="InterPro" id="IPR011251">
    <property type="entry name" value="Luciferase-like_dom"/>
</dbReference>
<dbReference type="PANTHER" id="PTHR30137:SF8">
    <property type="entry name" value="BLR5498 PROTEIN"/>
    <property type="match status" value="1"/>
</dbReference>
<proteinExistence type="predicted"/>
<dbReference type="Gene3D" id="3.20.20.30">
    <property type="entry name" value="Luciferase-like domain"/>
    <property type="match status" value="1"/>
</dbReference>
<dbReference type="InterPro" id="IPR050766">
    <property type="entry name" value="Bact_Lucif_Oxidored"/>
</dbReference>
<keyword evidence="2" id="KW-0503">Monooxygenase</keyword>
<comment type="caution">
    <text evidence="4">The sequence shown here is derived from an EMBL/GenBank/DDBJ whole genome shotgun (WGS) entry which is preliminary data.</text>
</comment>
<dbReference type="RefSeq" id="WP_265998825.1">
    <property type="nucleotide sequence ID" value="NZ_JAPJDN010000020.1"/>
</dbReference>
<dbReference type="Proteomes" id="UP001300745">
    <property type="component" value="Unassembled WGS sequence"/>
</dbReference>
<evidence type="ECO:0000259" key="3">
    <source>
        <dbReference type="Pfam" id="PF00296"/>
    </source>
</evidence>
<gene>
    <name evidence="4" type="ORF">ORI27_20355</name>
</gene>
<dbReference type="SUPFAM" id="SSF51679">
    <property type="entry name" value="Bacterial luciferase-like"/>
    <property type="match status" value="1"/>
</dbReference>
<evidence type="ECO:0000313" key="4">
    <source>
        <dbReference type="EMBL" id="MCX2939053.1"/>
    </source>
</evidence>
<evidence type="ECO:0000256" key="2">
    <source>
        <dbReference type="ARBA" id="ARBA00023033"/>
    </source>
</evidence>